<keyword evidence="2" id="KW-1185">Reference proteome</keyword>
<comment type="caution">
    <text evidence="1">The sequence shown here is derived from an EMBL/GenBank/DDBJ whole genome shotgun (WGS) entry which is preliminary data.</text>
</comment>
<sequence>MTTPLPEGFEIKPYLGGPALFLDGSVVVLAAELDNGNARLDMCVGTIRQQSRFITDARRAEGYMARWAVLWEAEIRALYSQRPGFGWYPGEVLNGSKGDP</sequence>
<accession>A0A7W3FJ61</accession>
<name>A0A7W3FJ61_9GAMM</name>
<dbReference type="Proteomes" id="UP000547058">
    <property type="component" value="Unassembled WGS sequence"/>
</dbReference>
<dbReference type="RefSeq" id="WP_182337715.1">
    <property type="nucleotide sequence ID" value="NZ_JACGXS010000001.1"/>
</dbReference>
<evidence type="ECO:0000313" key="2">
    <source>
        <dbReference type="Proteomes" id="UP000547058"/>
    </source>
</evidence>
<dbReference type="AlphaFoldDB" id="A0A7W3FJ61"/>
<protein>
    <submittedName>
        <fullName evidence="1">Uncharacterized protein</fullName>
    </submittedName>
</protein>
<proteinExistence type="predicted"/>
<gene>
    <name evidence="1" type="ORF">H4O11_01735</name>
</gene>
<dbReference type="EMBL" id="JACGXS010000001">
    <property type="protein sequence ID" value="MBA8680529.1"/>
    <property type="molecule type" value="Genomic_DNA"/>
</dbReference>
<evidence type="ECO:0000313" key="1">
    <source>
        <dbReference type="EMBL" id="MBA8680529.1"/>
    </source>
</evidence>
<reference evidence="1 2" key="1">
    <citation type="submission" date="2020-08" db="EMBL/GenBank/DDBJ databases">
        <title>Stenotrophomonas tumulicola JCM 30961.</title>
        <authorList>
            <person name="Deng Y."/>
        </authorList>
    </citation>
    <scope>NUCLEOTIDE SEQUENCE [LARGE SCALE GENOMIC DNA]</scope>
    <source>
        <strain evidence="1 2">JCM 30961</strain>
    </source>
</reference>
<organism evidence="1 2">
    <name type="scientific">Stenotrophomonas tumulicola</name>
    <dbReference type="NCBI Taxonomy" id="1685415"/>
    <lineage>
        <taxon>Bacteria</taxon>
        <taxon>Pseudomonadati</taxon>
        <taxon>Pseudomonadota</taxon>
        <taxon>Gammaproteobacteria</taxon>
        <taxon>Lysobacterales</taxon>
        <taxon>Lysobacteraceae</taxon>
        <taxon>Stenotrophomonas</taxon>
    </lineage>
</organism>